<dbReference type="SUPFAM" id="SSF51735">
    <property type="entry name" value="NAD(P)-binding Rossmann-fold domains"/>
    <property type="match status" value="1"/>
</dbReference>
<dbReference type="OrthoDB" id="9803333at2"/>
<dbReference type="InterPro" id="IPR036291">
    <property type="entry name" value="NAD(P)-bd_dom_sf"/>
</dbReference>
<organism evidence="3 4">
    <name type="scientific">Novosphingobium malaysiense</name>
    <dbReference type="NCBI Taxonomy" id="1348853"/>
    <lineage>
        <taxon>Bacteria</taxon>
        <taxon>Pseudomonadati</taxon>
        <taxon>Pseudomonadota</taxon>
        <taxon>Alphaproteobacteria</taxon>
        <taxon>Sphingomonadales</taxon>
        <taxon>Sphingomonadaceae</taxon>
        <taxon>Novosphingobium</taxon>
    </lineage>
</organism>
<dbReference type="AlphaFoldDB" id="A0A0B1ZHF0"/>
<dbReference type="Gene3D" id="3.40.50.720">
    <property type="entry name" value="NAD(P)-binding Rossmann-like Domain"/>
    <property type="match status" value="1"/>
</dbReference>
<dbReference type="Proteomes" id="UP000031057">
    <property type="component" value="Unassembled WGS sequence"/>
</dbReference>
<comment type="similarity">
    <text evidence="1">Belongs to the short-chain dehydrogenases/reductases (SDR) family.</text>
</comment>
<dbReference type="PROSITE" id="PS00061">
    <property type="entry name" value="ADH_SHORT"/>
    <property type="match status" value="1"/>
</dbReference>
<dbReference type="GO" id="GO:0030497">
    <property type="term" value="P:fatty acid elongation"/>
    <property type="evidence" value="ECO:0007669"/>
    <property type="project" value="TreeGrafter"/>
</dbReference>
<keyword evidence="4" id="KW-1185">Reference proteome</keyword>
<gene>
    <name evidence="3" type="ORF">LK12_23300</name>
</gene>
<dbReference type="PANTHER" id="PTHR42760">
    <property type="entry name" value="SHORT-CHAIN DEHYDROGENASES/REDUCTASES FAMILY MEMBER"/>
    <property type="match status" value="1"/>
</dbReference>
<proteinExistence type="inferred from homology"/>
<keyword evidence="2" id="KW-0560">Oxidoreductase</keyword>
<name>A0A0B1ZHF0_9SPHN</name>
<evidence type="ECO:0000313" key="3">
    <source>
        <dbReference type="EMBL" id="KHK88540.1"/>
    </source>
</evidence>
<protein>
    <submittedName>
        <fullName evidence="3">Short-chain dehydrogenase</fullName>
    </submittedName>
</protein>
<dbReference type="FunFam" id="3.40.50.720:FF:000173">
    <property type="entry name" value="3-oxoacyl-[acyl-carrier protein] reductase"/>
    <property type="match status" value="1"/>
</dbReference>
<evidence type="ECO:0000256" key="2">
    <source>
        <dbReference type="ARBA" id="ARBA00023002"/>
    </source>
</evidence>
<evidence type="ECO:0000313" key="4">
    <source>
        <dbReference type="Proteomes" id="UP000031057"/>
    </source>
</evidence>
<comment type="caution">
    <text evidence="3">The sequence shown here is derived from an EMBL/GenBank/DDBJ whole genome shotgun (WGS) entry which is preliminary data.</text>
</comment>
<dbReference type="InterPro" id="IPR002347">
    <property type="entry name" value="SDR_fam"/>
</dbReference>
<dbReference type="PRINTS" id="PR00081">
    <property type="entry name" value="GDHRDH"/>
</dbReference>
<dbReference type="PANTHER" id="PTHR42760:SF40">
    <property type="entry name" value="3-OXOACYL-[ACYL-CARRIER-PROTEIN] REDUCTASE, CHLOROPLASTIC"/>
    <property type="match status" value="1"/>
</dbReference>
<dbReference type="RefSeq" id="WP_039290651.1">
    <property type="nucleotide sequence ID" value="NZ_JTDI01000020.1"/>
</dbReference>
<dbReference type="PRINTS" id="PR00080">
    <property type="entry name" value="SDRFAMILY"/>
</dbReference>
<dbReference type="EMBL" id="JTDI01000020">
    <property type="protein sequence ID" value="KHK88540.1"/>
    <property type="molecule type" value="Genomic_DNA"/>
</dbReference>
<accession>A0A0B1ZHF0</accession>
<dbReference type="GO" id="GO:0016616">
    <property type="term" value="F:oxidoreductase activity, acting on the CH-OH group of donors, NAD or NADP as acceptor"/>
    <property type="evidence" value="ECO:0007669"/>
    <property type="project" value="TreeGrafter"/>
</dbReference>
<reference evidence="3 4" key="1">
    <citation type="submission" date="2014-10" db="EMBL/GenBank/DDBJ databases">
        <title>Genome sequence of Novosphingobium malaysiense MUSC 273(T).</title>
        <authorList>
            <person name="Lee L.-H."/>
        </authorList>
    </citation>
    <scope>NUCLEOTIDE SEQUENCE [LARGE SCALE GENOMIC DNA]</scope>
    <source>
        <strain evidence="3 4">MUSC 273</strain>
    </source>
</reference>
<dbReference type="STRING" id="1348853.LK12_23300"/>
<sequence>MDVTGSQPPPRRWVVTGASRGIGLAIARRALAAGDRVCLIARSDGIEDTAAGFGANAIGLAADITNAERIRQCCEAVAETWGGIDVLINSAGLHRGGKVGALAQDDWDASIATNLSGPLNTVRAALPHMHDGGAIVNVGAVVGFRGFPGDSAYGASKAGLAGLTNVLAAELARKQIRVNMVVPGFVMTDMTSGVSKKARDAIVAGIPLGRMGEAEEIAEVCYWVAGSTYMTGSTVFTDGGLMCSL</sequence>
<dbReference type="Pfam" id="PF13561">
    <property type="entry name" value="adh_short_C2"/>
    <property type="match status" value="1"/>
</dbReference>
<evidence type="ECO:0000256" key="1">
    <source>
        <dbReference type="ARBA" id="ARBA00006484"/>
    </source>
</evidence>
<dbReference type="InterPro" id="IPR020904">
    <property type="entry name" value="Sc_DH/Rdtase_CS"/>
</dbReference>